<keyword evidence="5" id="KW-0645">Protease</keyword>
<evidence type="ECO:0000256" key="15">
    <source>
        <dbReference type="SAM" id="MobiDB-lite"/>
    </source>
</evidence>
<dbReference type="PROSITE" id="PS50507">
    <property type="entry name" value="RDRP_SSRNA_POS"/>
    <property type="match status" value="1"/>
</dbReference>
<keyword evidence="8" id="KW-0547">Nucleotide-binding</keyword>
<accession>A0A1B4X9S5</accession>
<dbReference type="InterPro" id="IPR029053">
    <property type="entry name" value="Viral_coat"/>
</dbReference>
<evidence type="ECO:0000256" key="6">
    <source>
        <dbReference type="ARBA" id="ARBA00022679"/>
    </source>
</evidence>
<dbReference type="GO" id="GO:0003724">
    <property type="term" value="F:RNA helicase activity"/>
    <property type="evidence" value="ECO:0007669"/>
    <property type="project" value="InterPro"/>
</dbReference>
<dbReference type="Pfam" id="PF00910">
    <property type="entry name" value="RNA_helicase"/>
    <property type="match status" value="1"/>
</dbReference>
<dbReference type="Gene3D" id="2.60.120.20">
    <property type="match status" value="2"/>
</dbReference>
<keyword evidence="9" id="KW-0378">Hydrolase</keyword>
<evidence type="ECO:0000256" key="8">
    <source>
        <dbReference type="ARBA" id="ARBA00022741"/>
    </source>
</evidence>
<dbReference type="GO" id="GO:0005198">
    <property type="term" value="F:structural molecule activity"/>
    <property type="evidence" value="ECO:0007669"/>
    <property type="project" value="InterPro"/>
</dbReference>
<keyword evidence="12" id="KW-0067">ATP-binding</keyword>
<dbReference type="GO" id="GO:0008234">
    <property type="term" value="F:cysteine-type peptidase activity"/>
    <property type="evidence" value="ECO:0007669"/>
    <property type="project" value="UniProtKB-KW"/>
</dbReference>
<dbReference type="SUPFAM" id="SSF88633">
    <property type="entry name" value="Positive stranded ssRNA viruses"/>
    <property type="match status" value="2"/>
</dbReference>
<dbReference type="SUPFAM" id="SSF56672">
    <property type="entry name" value="DNA/RNA polymerases"/>
    <property type="match status" value="1"/>
</dbReference>
<sequence length="3090" mass="348603">SSSGVSIAPECNNSCNITSSSHKEEDYAFSDATKVTLSSGCPLPDNVVQTVVEEVLCESQGLCVSKSLVDVDVCSRVQEHHTHKKVGESRDEEEEEDVVKPDDFTFDEDECGAIANSDVVVEGAPEEKKEPAVVEAEPKPSVKVVSVDVQAIKEKKAAEQLLKNGGWSTGSQSKRKLGWMPVPADLIKEFKPVKYKSLAFNSKENTVFTKYKKGQVDTSIRLPEGPSYKDVVKKKLHVKKERFDVPKGTQVFKNFLIKQVRRCVLNWLPNNKFCQDKSLRSEAYANLMSTVTTKGLNKNPHPTCEDLLAFYTKRESLSKIKQCAYDWATVYHSASNISPKTGEFEVPFDSGHVAEEVCDANSILISLAKVLSAETGHPMAWKPTDVGTVRSLIMYIMINLWITAVEGDKAHTQARQKRDERAAKYTHKSKFNTQCAAIEAASRELPLDVKDIKISISNDGKDNLIQSAQGLNKVCRTVQGRNEQNARASKKRPDPNKAKESYKKRAARRKAKGVSAPQTSIIMPGAVAQAGSPSNETFGEDKPFVDKWAKSKFSDYKTQDRVTTWNKVCEIFSKSVDLEDVTLDVYRQLLFWATMLNQDLPVELPVPQLVSAIAGWATVSPKVALSVYTKIRPQLTSEVTGCLDSIVHYCDESVSPPSTPKQEKLEPQVHVPVPDEGFFARMLARAWNLVDDVAHITSNAFQRWAKALYDYVEALFGTVWTRICNMFNDALNSFVQYIADKIGWDQFTQQCKNVARITVALLLVYFILTLIRDIVGIKLLTKIANTGAVAQMDIPTVSNSIAAILGVAASAAGICRIYNTIGTTLDRLHKKSCPWLEAILPACLYTLVFKDNAEDAEYAQLSSIYYSLATYSDLPQVRSSPAYLNIASKFMDDVTSFNMKYSKSKFNNTLAGFAKDVAKSLKDSASIFHNAKPRMEPPLIRIVAASGVGKTTLAKKLARDLHYREDQIYTVPMAENFWQTTGLEKVFIFDEAYSVSDTQQVIAERLLMLCSSSQFFTPGANINGPISNKNTPLFPELVFICTQRIKYCPTVDIMSQKTRETFSLILGIKEEYIEKLGEGAGKHNMSLSVLSKEEWKHFSHLNIISYDPISGDTSEWPGNYDTLYEAVYKEIVRRKQIMISQHDDRIPEVDPNDLFIQSVDKALTRLKVTVPDTVVNYERYNSIIAEYRVANSDDLQFDPAFAHDNNAVAQLGTPKEEEEDDDAGVDHDLDYAIVPYNGVNFDQPPRGWYQRLVMDLEEHPLRYAVPMLVGAATCVGGYYLFRKFIKSSFSQEQDDDEQFSPAVSQGRAAIKNGDSPTKTSRGHRVAAILGGSAYGQGSAGELNIDYVYFSLNDGVHYARGRGIPVGKDTFVTFDHWRHITPSPDDGPDNYMWTITYRNKTCVCKEPRIVSDVQHDLCIIKVDDSTLEFKDYTENFSTLPPDHCNALNGEIVTLQDGAENCQHKKCYYLRNFSYSLLVGTEKVVIYVQDCLRTDIQGHPGFCGYALLDKSNHICGIHTAGGTESMNKQDASYAVFVCHEWLISMKAELAEAQMDVAQAAYKPIRFSKLHTTRLARPVREVYGLDYRKPIMSKEQDPLGRDPDIVYKERMESKANHSEINALVLEQVGDEFYGSLCSNLADVEMEPLTDYECAAGIPHLSGIELKTSAGYPLCEKIKVGQPGGKRSFIKIDHVSRSVEFSQEFTERLNYIERYLHGLEEPDFKFLCFYKDEVITKKKYDECRARVIMVSDFALTYYMRKRIGRFIAALNDFQHSGNFAIGINMMSTDATLVRQHLREPSLKDRCVDADYSAFDLSIPRPFLEKIYEIYGKFLVARELITQQEWEAYANVQMNPTLQFGDLTWQPYSINTSGNLLTTLINSGINELYLRYMFKILNPTAIFDEIVHPLIYGDDLCYSVEYTSDPVHFSFADIQEQGRKMGLTITPGSKDEQVYEYMNFWDLSFLSCRMVKTKYGTMAYLKFDHALKSLCFTELPDLTPEAVWAIKAATCCMPPEKYDELWSFIGAYYPEYLPVLGEREQLMAQQVSFSSVLDEMAVAQMEFTDVPSDDAILEPSVLGGDTAGISDAPIQMDTAPGSFFLYQSTTWNTSQTEGETIYAVRTPLISSDYNLQTVNFYTTVYSEFQTDVKFMFNGSRFSQGLAAAYFEPLGDSGVAAPLDWHDLPSVGWKLLNPVDASDVTVAVPFINPRTCYYNDDLLSGKQWNGHVILAVVSPYVVDVSDDQDAVISVYVRYFGTKFWLPRAFSLANMEILKTTEALLGLVDSAASILSRDAPEAVTVPNVVMQQYPPLSNVDTVRPTHQLRDKAGLFDGNAPQEHFTAMDMMLASLIGRPFLLKTIPWSADKEPSEILAVIPLDSLMGFKDGDKIPASLFWLNLAMFYRCGFEFVFHVAKNSFQSGRLRFSVVYGPNRYTGGDLNTYKNMVADFNAQCHEAVFPIGFNSCFPVLRTMEGDMEKSPFLNYRMGYLVVSVVNNLRRVTGSADHCNVVVECRLTDPKVYVQRPFPFESVNGERIDLKPVTDLSLFTWDNWWRGLRTIRQMYNHTLDPEIRKGLEWLWNAYFKDLVFWTLTTSLFSHLAVWLGDCPIAPFFYWIGVFGYVMILRLSLNAFRRGREIALDYLRLSSKMDQGGWFVRVHGSFGSDPYVSQLTPIDLGEDDRGNYFLCACHAVKTDTETRIYHIVNGEVHSYKAYVAIAAGDVMVLTAPSKHLGVVDTVYPKRLTRYYEGEPVYVSLRGKTYRCHPRPEAITVGDWRDEFTIMTIHKLGVRVRNGDSGTPVYQEGRVVGMIVAADSLGFGYFVEIDDEVLSWHHLGMGEMFVHPWYDYRSWRAISDIDGDVEMQEVTSSNIVDGEPMVPEYSQFSSELEYVTDFIRRGVILPPNSQFQNDGGNAYETITYRGQEYVLDKYVVRPRFGIESMFRAWSGSLSYRFYVSDPSGDLPRFFFYPGGLRANGPDDFVAGPMLGLEGRSRDVVKYSAGSGQLLFPPTELAYRVGPNNEYIDINIPFQSQYQYIDTNARQSEPLGVLMVFHSPEWKATVYTYAGDDFCYGYYYPRPCTYGRFTQWPHPLCLAGEYHYN</sequence>
<evidence type="ECO:0000256" key="7">
    <source>
        <dbReference type="ARBA" id="ARBA00022695"/>
    </source>
</evidence>
<evidence type="ECO:0000256" key="4">
    <source>
        <dbReference type="ARBA" id="ARBA00022561"/>
    </source>
</evidence>
<dbReference type="EMBL" id="LC123277">
    <property type="protein sequence ID" value="BAV31551.1"/>
    <property type="molecule type" value="Genomic_RNA"/>
</dbReference>
<evidence type="ECO:0000256" key="2">
    <source>
        <dbReference type="ARBA" id="ARBA00020107"/>
    </source>
</evidence>
<keyword evidence="3" id="KW-0696">RNA-directed RNA polymerase</keyword>
<dbReference type="InterPro" id="IPR001676">
    <property type="entry name" value="Picornavirus_capsid"/>
</dbReference>
<dbReference type="GO" id="GO:0019028">
    <property type="term" value="C:viral capsid"/>
    <property type="evidence" value="ECO:0007669"/>
    <property type="project" value="UniProtKB-KW"/>
</dbReference>
<dbReference type="InterPro" id="IPR033703">
    <property type="entry name" value="Rhv-like"/>
</dbReference>
<evidence type="ECO:0000256" key="13">
    <source>
        <dbReference type="ARBA" id="ARBA00022844"/>
    </source>
</evidence>
<evidence type="ECO:0000256" key="3">
    <source>
        <dbReference type="ARBA" id="ARBA00022484"/>
    </source>
</evidence>
<dbReference type="CDD" id="cd23169">
    <property type="entry name" value="ps-ssRNAv-Picornavirales"/>
    <property type="match status" value="1"/>
</dbReference>
<dbReference type="GO" id="GO:0006508">
    <property type="term" value="P:proteolysis"/>
    <property type="evidence" value="ECO:0007669"/>
    <property type="project" value="UniProtKB-KW"/>
</dbReference>
<reference evidence="17" key="1">
    <citation type="journal article" date="2016" name="Arch. Virol.">
        <title>Identification of further diversity among posaviruses.</title>
        <authorList>
            <person name="Sano K."/>
            <person name="Naoi Y."/>
            <person name="Kishimoto M."/>
            <person name="Masuda T."/>
            <person name="Tanabe H."/>
            <person name="Ito M."/>
            <person name="Niira K."/>
            <person name="Haga K."/>
            <person name="Asano K."/>
            <person name="Tsuchiaka S."/>
            <person name="Omatsu T."/>
            <person name="Furuya T."/>
            <person name="Katayama Y."/>
            <person name="Oba M."/>
            <person name="Ouchi Y."/>
            <person name="Yamasato H."/>
            <person name="Ishida M."/>
            <person name="Shirai J."/>
            <person name="Katayama K."/>
            <person name="Mizutani T."/>
            <person name="Nagai M."/>
        </authorList>
    </citation>
    <scope>NUCLEOTIDE SEQUENCE</scope>
    <source>
        <strain evidence="17">Tottori-HG3</strain>
    </source>
</reference>
<evidence type="ECO:0000313" key="17">
    <source>
        <dbReference type="EMBL" id="BAV31551.1"/>
    </source>
</evidence>
<dbReference type="InterPro" id="IPR027417">
    <property type="entry name" value="P-loop_NTPase"/>
</dbReference>
<protein>
    <recommendedName>
        <fullName evidence="2">Genome polyprotein</fullName>
    </recommendedName>
</protein>
<feature type="region of interest" description="Disordered" evidence="15">
    <location>
        <begin position="1295"/>
        <end position="1321"/>
    </location>
</feature>
<feature type="domain" description="RdRp catalytic" evidence="16">
    <location>
        <begin position="1800"/>
        <end position="1923"/>
    </location>
</feature>
<dbReference type="InterPro" id="IPR007094">
    <property type="entry name" value="RNA-dir_pol_PSvirus"/>
</dbReference>
<keyword evidence="4" id="KW-0167">Capsid protein</keyword>
<dbReference type="Pfam" id="PF00680">
    <property type="entry name" value="RdRP_1"/>
    <property type="match status" value="1"/>
</dbReference>
<dbReference type="InterPro" id="IPR009003">
    <property type="entry name" value="Peptidase_S1_PA"/>
</dbReference>
<keyword evidence="13" id="KW-0946">Virion</keyword>
<dbReference type="CDD" id="cd00205">
    <property type="entry name" value="rhv_like"/>
    <property type="match status" value="1"/>
</dbReference>
<evidence type="ECO:0000256" key="9">
    <source>
        <dbReference type="ARBA" id="ARBA00022801"/>
    </source>
</evidence>
<comment type="subcellular location">
    <subcellularLocation>
        <location evidence="1">Virion</location>
    </subcellularLocation>
</comment>
<feature type="region of interest" description="Disordered" evidence="15">
    <location>
        <begin position="477"/>
        <end position="516"/>
    </location>
</feature>
<dbReference type="Gene3D" id="3.30.70.270">
    <property type="match status" value="1"/>
</dbReference>
<evidence type="ECO:0000256" key="12">
    <source>
        <dbReference type="ARBA" id="ARBA00022840"/>
    </source>
</evidence>
<keyword evidence="14" id="KW-0693">Viral RNA replication</keyword>
<evidence type="ECO:0000256" key="14">
    <source>
        <dbReference type="ARBA" id="ARBA00022953"/>
    </source>
</evidence>
<dbReference type="InterPro" id="IPR000605">
    <property type="entry name" value="Helicase_SF3_ssDNA/RNA_vir"/>
</dbReference>
<dbReference type="GO" id="GO:0006351">
    <property type="term" value="P:DNA-templated transcription"/>
    <property type="evidence" value="ECO:0007669"/>
    <property type="project" value="InterPro"/>
</dbReference>
<organism evidence="17">
    <name type="scientific">Picornavirales Tottori-HG3</name>
    <dbReference type="NCBI Taxonomy" id="1795650"/>
    <lineage>
        <taxon>Viruses</taxon>
        <taxon>Riboviria</taxon>
        <taxon>Orthornavirae</taxon>
        <taxon>Pisuviricota</taxon>
        <taxon>Pisoniviricetes</taxon>
        <taxon>Picornavirales</taxon>
    </lineage>
</organism>
<feature type="non-terminal residue" evidence="17">
    <location>
        <position position="1"/>
    </location>
</feature>
<name>A0A1B4X9S5_9VIRU</name>
<dbReference type="GO" id="GO:0005524">
    <property type="term" value="F:ATP binding"/>
    <property type="evidence" value="ECO:0007669"/>
    <property type="project" value="UniProtKB-KW"/>
</dbReference>
<dbReference type="GO" id="GO:0003968">
    <property type="term" value="F:RNA-directed RNA polymerase activity"/>
    <property type="evidence" value="ECO:0007669"/>
    <property type="project" value="UniProtKB-KW"/>
</dbReference>
<keyword evidence="6" id="KW-0808">Transferase</keyword>
<feature type="compositionally biased region" description="Basic and acidic residues" evidence="15">
    <location>
        <begin position="491"/>
        <end position="503"/>
    </location>
</feature>
<keyword evidence="7" id="KW-0548">Nucleotidyltransferase</keyword>
<keyword evidence="11" id="KW-0788">Thiol protease</keyword>
<dbReference type="InterPro" id="IPR043502">
    <property type="entry name" value="DNA/RNA_pol_sf"/>
</dbReference>
<dbReference type="InterPro" id="IPR001205">
    <property type="entry name" value="RNA-dir_pol_C"/>
</dbReference>
<evidence type="ECO:0000256" key="1">
    <source>
        <dbReference type="ARBA" id="ARBA00004328"/>
    </source>
</evidence>
<evidence type="ECO:0000259" key="16">
    <source>
        <dbReference type="PROSITE" id="PS50507"/>
    </source>
</evidence>
<proteinExistence type="predicted"/>
<dbReference type="InterPro" id="IPR043128">
    <property type="entry name" value="Rev_trsase/Diguanyl_cyclase"/>
</dbReference>
<dbReference type="GO" id="GO:0039694">
    <property type="term" value="P:viral RNA genome replication"/>
    <property type="evidence" value="ECO:0007669"/>
    <property type="project" value="InterPro"/>
</dbReference>
<evidence type="ECO:0000256" key="5">
    <source>
        <dbReference type="ARBA" id="ARBA00022670"/>
    </source>
</evidence>
<evidence type="ECO:0000256" key="10">
    <source>
        <dbReference type="ARBA" id="ARBA00022806"/>
    </source>
</evidence>
<dbReference type="SUPFAM" id="SSF50494">
    <property type="entry name" value="Trypsin-like serine proteases"/>
    <property type="match status" value="2"/>
</dbReference>
<dbReference type="SUPFAM" id="SSF52540">
    <property type="entry name" value="P-loop containing nucleoside triphosphate hydrolases"/>
    <property type="match status" value="1"/>
</dbReference>
<dbReference type="GO" id="GO:0003723">
    <property type="term" value="F:RNA binding"/>
    <property type="evidence" value="ECO:0007669"/>
    <property type="project" value="InterPro"/>
</dbReference>
<keyword evidence="10" id="KW-0347">Helicase</keyword>
<dbReference type="Pfam" id="PF00073">
    <property type="entry name" value="Rhv"/>
    <property type="match status" value="1"/>
</dbReference>
<evidence type="ECO:0000256" key="11">
    <source>
        <dbReference type="ARBA" id="ARBA00022807"/>
    </source>
</evidence>